<dbReference type="RefSeq" id="WP_053782712.1">
    <property type="nucleotide sequence ID" value="NZ_LITU01000070.1"/>
</dbReference>
<protein>
    <recommendedName>
        <fullName evidence="5 7">Uronate isomerase</fullName>
        <ecNumber evidence="4 7">5.3.1.12</ecNumber>
    </recommendedName>
    <alternativeName>
        <fullName evidence="7">Glucuronate isomerase</fullName>
    </alternativeName>
    <alternativeName>
        <fullName evidence="7">Uronic isomerase</fullName>
    </alternativeName>
</protein>
<dbReference type="PANTHER" id="PTHR30068:SF4">
    <property type="entry name" value="URONATE ISOMERASE"/>
    <property type="match status" value="1"/>
</dbReference>
<evidence type="ECO:0000256" key="7">
    <source>
        <dbReference type="HAMAP-Rule" id="MF_00675"/>
    </source>
</evidence>
<evidence type="ECO:0000256" key="1">
    <source>
        <dbReference type="ARBA" id="ARBA00001165"/>
    </source>
</evidence>
<gene>
    <name evidence="7" type="primary">uxaC</name>
    <name evidence="8" type="ORF">AMS66_21425</name>
</gene>
<dbReference type="PATRIC" id="fig|1705561.3.peg.4469"/>
<dbReference type="InterPro" id="IPR003766">
    <property type="entry name" value="Uronate_isomerase"/>
</dbReference>
<comment type="caution">
    <text evidence="8">The sequence shown here is derived from an EMBL/GenBank/DDBJ whole genome shotgun (WGS) entry which is preliminary data.</text>
</comment>
<dbReference type="EMBL" id="LITU01000070">
    <property type="protein sequence ID" value="KOY14522.1"/>
    <property type="molecule type" value="Genomic_DNA"/>
</dbReference>
<keyword evidence="6 7" id="KW-0413">Isomerase</keyword>
<dbReference type="NCBIfam" id="NF002794">
    <property type="entry name" value="PRK02925.1"/>
    <property type="match status" value="1"/>
</dbReference>
<dbReference type="Gene3D" id="1.10.2020.10">
    <property type="entry name" value="uronate isomerase, domain 2, chain A"/>
    <property type="match status" value="1"/>
</dbReference>
<evidence type="ECO:0000313" key="8">
    <source>
        <dbReference type="EMBL" id="KOY14522.1"/>
    </source>
</evidence>
<proteinExistence type="inferred from homology"/>
<reference evidence="8 9" key="1">
    <citation type="submission" date="2015-08" db="EMBL/GenBank/DDBJ databases">
        <title>Draft genome sequence of cellulolytic and xylanolytic Paenibacillus sp. A59, isolated from a decaying forest soil from Patagonia, Argentina.</title>
        <authorList>
            <person name="Ghio S."/>
            <person name="Caceres A.M."/>
            <person name="Talia P."/>
            <person name="Grasso D."/>
            <person name="Campos E."/>
        </authorList>
    </citation>
    <scope>NUCLEOTIDE SEQUENCE [LARGE SCALE GENOMIC DNA]</scope>
    <source>
        <strain evidence="8 9">A59</strain>
    </source>
</reference>
<accession>A0A0M9BMU5</accession>
<evidence type="ECO:0000256" key="5">
    <source>
        <dbReference type="ARBA" id="ARBA00020555"/>
    </source>
</evidence>
<name>A0A0M9BMU5_9BACL</name>
<dbReference type="GO" id="GO:0019698">
    <property type="term" value="P:D-galacturonate catabolic process"/>
    <property type="evidence" value="ECO:0007669"/>
    <property type="project" value="TreeGrafter"/>
</dbReference>
<dbReference type="InterPro" id="IPR032466">
    <property type="entry name" value="Metal_Hydrolase"/>
</dbReference>
<keyword evidence="9" id="KW-1185">Reference proteome</keyword>
<dbReference type="SUPFAM" id="SSF51556">
    <property type="entry name" value="Metallo-dependent hydrolases"/>
    <property type="match status" value="1"/>
</dbReference>
<evidence type="ECO:0000256" key="2">
    <source>
        <dbReference type="ARBA" id="ARBA00004892"/>
    </source>
</evidence>
<evidence type="ECO:0000256" key="6">
    <source>
        <dbReference type="ARBA" id="ARBA00023235"/>
    </source>
</evidence>
<dbReference type="OrthoDB" id="9766564at2"/>
<evidence type="ECO:0000256" key="4">
    <source>
        <dbReference type="ARBA" id="ARBA00012546"/>
    </source>
</evidence>
<dbReference type="GO" id="GO:0042840">
    <property type="term" value="P:D-glucuronate catabolic process"/>
    <property type="evidence" value="ECO:0007669"/>
    <property type="project" value="TreeGrafter"/>
</dbReference>
<dbReference type="AlphaFoldDB" id="A0A0M9BMU5"/>
<dbReference type="Proteomes" id="UP000037688">
    <property type="component" value="Unassembled WGS sequence"/>
</dbReference>
<dbReference type="GO" id="GO:0008880">
    <property type="term" value="F:glucuronate isomerase activity"/>
    <property type="evidence" value="ECO:0007669"/>
    <property type="project" value="UniProtKB-UniRule"/>
</dbReference>
<dbReference type="HAMAP" id="MF_00675">
    <property type="entry name" value="UxaC"/>
    <property type="match status" value="1"/>
</dbReference>
<comment type="similarity">
    <text evidence="3 7">Belongs to the metallo-dependent hydrolases superfamily. Uronate isomerase family.</text>
</comment>
<dbReference type="Gene3D" id="3.20.20.140">
    <property type="entry name" value="Metal-dependent hydrolases"/>
    <property type="match status" value="1"/>
</dbReference>
<evidence type="ECO:0000256" key="3">
    <source>
        <dbReference type="ARBA" id="ARBA00008397"/>
    </source>
</evidence>
<dbReference type="EC" id="5.3.1.12" evidence="4 7"/>
<organism evidence="8 9">
    <name type="scientific">Paenibacillus xylanivorans</name>
    <dbReference type="NCBI Taxonomy" id="1705561"/>
    <lineage>
        <taxon>Bacteria</taxon>
        <taxon>Bacillati</taxon>
        <taxon>Bacillota</taxon>
        <taxon>Bacilli</taxon>
        <taxon>Bacillales</taxon>
        <taxon>Paenibacillaceae</taxon>
        <taxon>Paenibacillus</taxon>
    </lineage>
</organism>
<dbReference type="UniPathway" id="UPA00246"/>
<comment type="pathway">
    <text evidence="2 7">Carbohydrate metabolism; pentose and glucuronate interconversion.</text>
</comment>
<dbReference type="PANTHER" id="PTHR30068">
    <property type="entry name" value="URONATE ISOMERASE"/>
    <property type="match status" value="1"/>
</dbReference>
<evidence type="ECO:0000313" key="9">
    <source>
        <dbReference type="Proteomes" id="UP000037688"/>
    </source>
</evidence>
<comment type="catalytic activity">
    <reaction evidence="7">
        <text>aldehydo-D-galacturonate = keto-D-tagaturonate</text>
        <dbReference type="Rhea" id="RHEA:27702"/>
        <dbReference type="ChEBI" id="CHEBI:12952"/>
        <dbReference type="ChEBI" id="CHEBI:17886"/>
    </reaction>
</comment>
<comment type="catalytic activity">
    <reaction evidence="1 7">
        <text>D-glucuronate = D-fructuronate</text>
        <dbReference type="Rhea" id="RHEA:13049"/>
        <dbReference type="ChEBI" id="CHEBI:58720"/>
        <dbReference type="ChEBI" id="CHEBI:59863"/>
        <dbReference type="EC" id="5.3.1.12"/>
    </reaction>
</comment>
<dbReference type="Pfam" id="PF02614">
    <property type="entry name" value="UxaC"/>
    <property type="match status" value="1"/>
</dbReference>
<sequence>MKSFLDEQFLLHNETAIKLYEDFAKDMPIIDYHCHLSPQEIYENKTFGNITEAWLYGDHYKWRLMRANGIEEQYITGGEGVTDYDRFLAYAKTVPMMIGNPLYAWSHLELQRYFGVYEVLNEASAPAIWEKVKAKLNSDGFGARDLITKSKVTVVCTTDDPCDSLEYHLKIQEIEGFDTAVLPSFRPDKGLELNRDTFSEWVGKLSQAAGTAISDYDSFLAALESRVEFFHSVGGRVSDHALDYVPFGVATREEAGAIFAKALAGQKVSREEEDKYKTVTLTFLGKLYADRGWVMQFHINAARNNNSRMFAQLGPDTGYDAVNDTPLSSAVIGLLDALDQEQALPKTILYSLNPRDNEVLAAIIGSFQGGGIPGKIQLGAAWWFNDTKDGMLAQMKALANVGLISRFVGMLTDSRSFLSYTRHEYFRRLVCNLIGEWAEQGEVPHDMELLGQIVQGIAYNNAKEYFPFASALKTVSASQS</sequence>